<keyword evidence="10" id="KW-1185">Reference proteome</keyword>
<proteinExistence type="inferred from homology"/>
<evidence type="ECO:0000256" key="3">
    <source>
        <dbReference type="ARBA" id="ARBA00022692"/>
    </source>
</evidence>
<organism evidence="9 10">
    <name type="scientific">Nocardiopsis coralli</name>
    <dbReference type="NCBI Taxonomy" id="2772213"/>
    <lineage>
        <taxon>Bacteria</taxon>
        <taxon>Bacillati</taxon>
        <taxon>Actinomycetota</taxon>
        <taxon>Actinomycetes</taxon>
        <taxon>Streptosporangiales</taxon>
        <taxon>Nocardiopsidaceae</taxon>
        <taxon>Nocardiopsis</taxon>
    </lineage>
</organism>
<feature type="transmembrane region" description="Helical" evidence="7">
    <location>
        <begin position="345"/>
        <end position="367"/>
    </location>
</feature>
<dbReference type="Pfam" id="PF02687">
    <property type="entry name" value="FtsX"/>
    <property type="match status" value="2"/>
</dbReference>
<gene>
    <name evidence="9" type="ORF">IDM40_06420</name>
</gene>
<accession>A0ABR9P3A8</accession>
<feature type="domain" description="ABC3 transporter permease C-terminal" evidence="8">
    <location>
        <begin position="255"/>
        <end position="373"/>
    </location>
</feature>
<keyword evidence="2" id="KW-1003">Cell membrane</keyword>
<comment type="caution">
    <text evidence="9">The sequence shown here is derived from an EMBL/GenBank/DDBJ whole genome shotgun (WGS) entry which is preliminary data.</text>
</comment>
<evidence type="ECO:0000256" key="1">
    <source>
        <dbReference type="ARBA" id="ARBA00004651"/>
    </source>
</evidence>
<evidence type="ECO:0000259" key="8">
    <source>
        <dbReference type="Pfam" id="PF02687"/>
    </source>
</evidence>
<feature type="transmembrane region" description="Helical" evidence="7">
    <location>
        <begin position="252"/>
        <end position="274"/>
    </location>
</feature>
<feature type="transmembrane region" description="Helical" evidence="7">
    <location>
        <begin position="304"/>
        <end position="325"/>
    </location>
</feature>
<keyword evidence="5 7" id="KW-0472">Membrane</keyword>
<keyword evidence="4 7" id="KW-1133">Transmembrane helix</keyword>
<feature type="transmembrane region" description="Helical" evidence="7">
    <location>
        <begin position="419"/>
        <end position="443"/>
    </location>
</feature>
<evidence type="ECO:0000313" key="9">
    <source>
        <dbReference type="EMBL" id="MBE2998341.1"/>
    </source>
</evidence>
<feature type="domain" description="ABC3 transporter permease C-terminal" evidence="8">
    <location>
        <begin position="679"/>
        <end position="803"/>
    </location>
</feature>
<dbReference type="RefSeq" id="WP_193120971.1">
    <property type="nucleotide sequence ID" value="NZ_JADBGI010000004.1"/>
</dbReference>
<evidence type="ECO:0000256" key="5">
    <source>
        <dbReference type="ARBA" id="ARBA00023136"/>
    </source>
</evidence>
<dbReference type="InterPro" id="IPR003838">
    <property type="entry name" value="ABC3_permease_C"/>
</dbReference>
<comment type="subcellular location">
    <subcellularLocation>
        <location evidence="1">Cell membrane</location>
        <topology evidence="1">Multi-pass membrane protein</topology>
    </subcellularLocation>
</comment>
<dbReference type="InterPro" id="IPR050250">
    <property type="entry name" value="Macrolide_Exporter_MacB"/>
</dbReference>
<dbReference type="EMBL" id="JADBGI010000004">
    <property type="protein sequence ID" value="MBE2998341.1"/>
    <property type="molecule type" value="Genomic_DNA"/>
</dbReference>
<feature type="transmembrane region" description="Helical" evidence="7">
    <location>
        <begin position="773"/>
        <end position="793"/>
    </location>
</feature>
<keyword evidence="3 7" id="KW-0812">Transmembrane</keyword>
<evidence type="ECO:0000313" key="10">
    <source>
        <dbReference type="Proteomes" id="UP000806528"/>
    </source>
</evidence>
<feature type="transmembrane region" description="Helical" evidence="7">
    <location>
        <begin position="675"/>
        <end position="699"/>
    </location>
</feature>
<reference evidence="9 10" key="1">
    <citation type="submission" date="2020-09" db="EMBL/GenBank/DDBJ databases">
        <title>Diversity and distribution of actinomycetes associated with coral in the coast of Hainan.</title>
        <authorList>
            <person name="Li F."/>
        </authorList>
    </citation>
    <scope>NUCLEOTIDE SEQUENCE [LARGE SCALE GENOMIC DNA]</scope>
    <source>
        <strain evidence="9 10">HNM0947</strain>
    </source>
</reference>
<dbReference type="PANTHER" id="PTHR30572:SF4">
    <property type="entry name" value="ABC TRANSPORTER PERMEASE YTRF"/>
    <property type="match status" value="1"/>
</dbReference>
<dbReference type="PANTHER" id="PTHR30572">
    <property type="entry name" value="MEMBRANE COMPONENT OF TRANSPORTER-RELATED"/>
    <property type="match status" value="1"/>
</dbReference>
<comment type="similarity">
    <text evidence="6">Belongs to the ABC-4 integral membrane protein family.</text>
</comment>
<evidence type="ECO:0000256" key="4">
    <source>
        <dbReference type="ARBA" id="ARBA00022989"/>
    </source>
</evidence>
<name>A0ABR9P3A8_9ACTN</name>
<feature type="transmembrane region" description="Helical" evidence="7">
    <location>
        <begin position="471"/>
        <end position="490"/>
    </location>
</feature>
<evidence type="ECO:0000256" key="7">
    <source>
        <dbReference type="SAM" id="Phobius"/>
    </source>
</evidence>
<protein>
    <submittedName>
        <fullName evidence="9">FtsX-like permease family protein</fullName>
    </submittedName>
</protein>
<sequence length="805" mass="82740">MIALSMVRHRLRSVLGGFVALVLGVALIAASGIVIASSLPDVPPRYGQADVLAVPEAAGTRSDDVTTARGVWGHGEADALAEEIAGSGGVETAVAERRFDVRVMDGERTLGEPVGDTADGAGGAGWSSFGLGSVRMLEGGAPTGTDQVVLPASYDRSVGDTVTVLTAGAEWPMTVSGVTDGDDVLVPDRLAEGTATAVSVIGVVASPGIDPADAGDRVRGVLGPSADVFTGADRGAMAAEFDDADNWVGQQLLVLVGLLAVFVSVFVVGTTFTFQVEVRRRELALLRAVGATPRQVRRMLLGEAAVVGTAASLVGAVAGIAGAFLLGRWMVGMELLSPGWEVRTVALPVGVAVVTGVAAAVAGVLGASRRAARVAPLEALRPVEARGGTVPRWRLWTGIAAAALGGVLVVATARGDMEASISFALCTSLALVVSAAVAAPVFLPRVVGLVPGRSALAELLRAETRADPRRAAATMLPALLVAALAVTVLGQTDTLGAAIDEHSRGEVPGEAMVVQEDGNLGLTDRALERTREHAEGEVASQLSTGVYVDGRWVEAVGRHLDSPPEGTVWASPATAAEFGWEEGDTVDLTWRDGSDGRVPVTVAPFPPELELWAELALPHDLAREHDPGTFAISAAFDPRDAGALSAELADQGSRVVATDRLFDDGVAEELRLLRLFTGIILALSLGYTAVSLANTLSLSTSARRRDLALLRVTGAHRRQVLGLLTAETGLVTAVGLALGALLSLPGLFALTVGLRDEFDPREGPAEVAVHLPWAELGAVGAASLTIALAAALVPAVRALRRPPVA</sequence>
<evidence type="ECO:0000256" key="2">
    <source>
        <dbReference type="ARBA" id="ARBA00022475"/>
    </source>
</evidence>
<evidence type="ECO:0000256" key="6">
    <source>
        <dbReference type="ARBA" id="ARBA00038076"/>
    </source>
</evidence>
<feature type="transmembrane region" description="Helical" evidence="7">
    <location>
        <begin position="720"/>
        <end position="753"/>
    </location>
</feature>
<feature type="transmembrane region" description="Helical" evidence="7">
    <location>
        <begin position="395"/>
        <end position="413"/>
    </location>
</feature>
<dbReference type="Proteomes" id="UP000806528">
    <property type="component" value="Unassembled WGS sequence"/>
</dbReference>